<organism evidence="4">
    <name type="scientific">Schlesneria paludicola</name>
    <dbReference type="NCBI Taxonomy" id="360056"/>
    <lineage>
        <taxon>Bacteria</taxon>
        <taxon>Pseudomonadati</taxon>
        <taxon>Planctomycetota</taxon>
        <taxon>Planctomycetia</taxon>
        <taxon>Planctomycetales</taxon>
        <taxon>Planctomycetaceae</taxon>
        <taxon>Schlesneria</taxon>
    </lineage>
</organism>
<dbReference type="CDD" id="cd00635">
    <property type="entry name" value="PLPDE_III_YBL036c_like"/>
    <property type="match status" value="1"/>
</dbReference>
<dbReference type="AlphaFoldDB" id="A0A7C4QXU4"/>
<dbReference type="PANTHER" id="PTHR10146:SF14">
    <property type="entry name" value="PYRIDOXAL PHOSPHATE HOMEOSTASIS PROTEIN"/>
    <property type="match status" value="1"/>
</dbReference>
<dbReference type="GO" id="GO:0030170">
    <property type="term" value="F:pyridoxal phosphate binding"/>
    <property type="evidence" value="ECO:0007669"/>
    <property type="project" value="UniProtKB-UniRule"/>
</dbReference>
<comment type="caution">
    <text evidence="4">The sequence shown here is derived from an EMBL/GenBank/DDBJ whole genome shotgun (WGS) entry which is preliminary data.</text>
</comment>
<dbReference type="InterPro" id="IPR029066">
    <property type="entry name" value="PLP-binding_barrel"/>
</dbReference>
<dbReference type="InterPro" id="IPR011078">
    <property type="entry name" value="PyrdxlP_homeostasis"/>
</dbReference>
<evidence type="ECO:0000256" key="1">
    <source>
        <dbReference type="ARBA" id="ARBA00022898"/>
    </source>
</evidence>
<proteinExistence type="inferred from homology"/>
<evidence type="ECO:0000313" key="4">
    <source>
        <dbReference type="EMBL" id="HGT41150.1"/>
    </source>
</evidence>
<name>A0A7C4QXU4_9PLAN</name>
<dbReference type="PIRSF" id="PIRSF004848">
    <property type="entry name" value="YBL036c_PLPDEIII"/>
    <property type="match status" value="1"/>
</dbReference>
<feature type="modified residue" description="N6-(pyridoxal phosphate)lysine" evidence="2 3">
    <location>
        <position position="41"/>
    </location>
</feature>
<evidence type="ECO:0000256" key="2">
    <source>
        <dbReference type="HAMAP-Rule" id="MF_02087"/>
    </source>
</evidence>
<dbReference type="Gene3D" id="3.20.20.10">
    <property type="entry name" value="Alanine racemase"/>
    <property type="match status" value="1"/>
</dbReference>
<protein>
    <recommendedName>
        <fullName evidence="2">Pyridoxal phosphate homeostasis protein</fullName>
        <shortName evidence="2">PLP homeostasis protein</shortName>
    </recommendedName>
</protein>
<dbReference type="SUPFAM" id="SSF51419">
    <property type="entry name" value="PLP-binding barrel"/>
    <property type="match status" value="1"/>
</dbReference>
<sequence length="249" mass="27446">MTVELQDVLRRNLAQLLGRARAAAERAGRLPDEVTMVAVTKSAPLEAVRTLYELGWRDFGESRPQQLQQRAAQLPTDVRWHLIGHLQRNKAGPACRIAHWIHSVDSWRLLERIAALPPSDAPAPKLLLEVNVSGEASKDGFAPQDLLEHWPRLLVPGSPLPCGLMTMAPLSEVPETVRPVFRGLRQLRDDLRERSAGQLTLPHLSMGMSGDFEIAIEEGATFIRVGSLLFEGLDAALSRLPSRAEGQAS</sequence>
<dbReference type="HAMAP" id="MF_02087">
    <property type="entry name" value="PLP_homeostasis"/>
    <property type="match status" value="1"/>
</dbReference>
<keyword evidence="1 2" id="KW-0663">Pyridoxal phosphate</keyword>
<comment type="similarity">
    <text evidence="2">Belongs to the pyridoxal phosphate-binding protein YggS/PROSC family.</text>
</comment>
<comment type="function">
    <text evidence="2">Pyridoxal 5'-phosphate (PLP)-binding protein, which is involved in PLP homeostasis.</text>
</comment>
<reference evidence="4" key="1">
    <citation type="journal article" date="2020" name="mSystems">
        <title>Genome- and Community-Level Interaction Insights into Carbon Utilization and Element Cycling Functions of Hydrothermarchaeota in Hydrothermal Sediment.</title>
        <authorList>
            <person name="Zhou Z."/>
            <person name="Liu Y."/>
            <person name="Xu W."/>
            <person name="Pan J."/>
            <person name="Luo Z.H."/>
            <person name="Li M."/>
        </authorList>
    </citation>
    <scope>NUCLEOTIDE SEQUENCE [LARGE SCALE GENOMIC DNA]</scope>
    <source>
        <strain evidence="4">SpSt-508</strain>
    </source>
</reference>
<dbReference type="PANTHER" id="PTHR10146">
    <property type="entry name" value="PROLINE SYNTHETASE CO-TRANSCRIBED BACTERIAL HOMOLOG PROTEIN"/>
    <property type="match status" value="1"/>
</dbReference>
<dbReference type="NCBIfam" id="TIGR00044">
    <property type="entry name" value="YggS family pyridoxal phosphate-dependent enzyme"/>
    <property type="match status" value="1"/>
</dbReference>
<gene>
    <name evidence="4" type="ORF">ENS64_18035</name>
</gene>
<comment type="cofactor">
    <cofactor evidence="3">
        <name>pyridoxal 5'-phosphate</name>
        <dbReference type="ChEBI" id="CHEBI:597326"/>
    </cofactor>
</comment>
<evidence type="ECO:0000256" key="3">
    <source>
        <dbReference type="PIRSR" id="PIRSR004848-1"/>
    </source>
</evidence>
<accession>A0A7C4QXU4</accession>
<dbReference type="EMBL" id="DSVQ01000019">
    <property type="protein sequence ID" value="HGT41150.1"/>
    <property type="molecule type" value="Genomic_DNA"/>
</dbReference>